<dbReference type="Proteomes" id="UP000019226">
    <property type="component" value="Plasmid pCASE2"/>
</dbReference>
<name>A0ABN4CKU8_9CORY</name>
<evidence type="ECO:0000313" key="2">
    <source>
        <dbReference type="EMBL" id="AHI21389.1"/>
    </source>
</evidence>
<gene>
    <name evidence="2" type="ORF">CCASEI_14333</name>
</gene>
<feature type="region of interest" description="Disordered" evidence="1">
    <location>
        <begin position="64"/>
        <end position="97"/>
    </location>
</feature>
<evidence type="ECO:0000313" key="3">
    <source>
        <dbReference type="Proteomes" id="UP000019226"/>
    </source>
</evidence>
<keyword evidence="3" id="KW-1185">Reference proteome</keyword>
<organism evidence="2 3">
    <name type="scientific">Corynebacterium casei LMG S-19264</name>
    <dbReference type="NCBI Taxonomy" id="1285583"/>
    <lineage>
        <taxon>Bacteria</taxon>
        <taxon>Bacillati</taxon>
        <taxon>Actinomycetota</taxon>
        <taxon>Actinomycetes</taxon>
        <taxon>Mycobacteriales</taxon>
        <taxon>Corynebacteriaceae</taxon>
        <taxon>Corynebacterium</taxon>
    </lineage>
</organism>
<evidence type="ECO:0000256" key="1">
    <source>
        <dbReference type="SAM" id="MobiDB-lite"/>
    </source>
</evidence>
<feature type="region of interest" description="Disordered" evidence="1">
    <location>
        <begin position="1"/>
        <end position="24"/>
    </location>
</feature>
<protein>
    <submittedName>
        <fullName evidence="2">Uncharacterized protein</fullName>
    </submittedName>
</protein>
<dbReference type="EMBL" id="CP004352">
    <property type="protein sequence ID" value="AHI21389.1"/>
    <property type="molecule type" value="Genomic_DNA"/>
</dbReference>
<keyword evidence="2" id="KW-0614">Plasmid</keyword>
<feature type="compositionally biased region" description="Polar residues" evidence="1">
    <location>
        <begin position="85"/>
        <end position="97"/>
    </location>
</feature>
<reference evidence="3" key="1">
    <citation type="submission" date="2013-02" db="EMBL/GenBank/DDBJ databases">
        <title>The complete genome sequence of Corynebacterium casei LMG S-19264 (=DSM 44701).</title>
        <authorList>
            <person name="Ruckert C."/>
            <person name="Albersmeier A."/>
            <person name="Kalinowski J."/>
        </authorList>
    </citation>
    <scope>NUCLEOTIDE SEQUENCE [LARGE SCALE GENOMIC DNA]</scope>
    <source>
        <strain evidence="3">LMG S-19264</strain>
        <plasmid evidence="3">pCASE2</plasmid>
    </source>
</reference>
<proteinExistence type="predicted"/>
<accession>A0ABN4CKU8</accession>
<sequence length="97" mass="10776">MPTAGGVLLQPKFGEPTTGTKEPVHGSVFYDAAIFDEQHTIRLSNARESMSDNHTGARCWIVGEGGGNGRPHQRSNTDLRFLRNENPQTQNPLVHWH</sequence>
<geneLocation type="plasmid" evidence="2 3">
    <name>pCASE2</name>
</geneLocation>